<dbReference type="AlphaFoldDB" id="A0A1F4V4Z2"/>
<comment type="caution">
    <text evidence="1">The sequence shown here is derived from an EMBL/GenBank/DDBJ whole genome shotgun (WGS) entry which is preliminary data.</text>
</comment>
<sequence>MLNDTDNLKTQLLERVLNSPCPEILGEYASFQDLLDRAVDNEVDRKLSDPAGKYHKAIANPQIAEYYMEELTRHKKPVDEEEYFNSVVSNDEFGGNYKQFVRYKNGLMPKAEAVAFGKYFREAAIKYESDLRKGITPADMELYLREKLSTRVEEDFSRAVGGFCDEAQDLFEDDEKACKYVKARSIVLLTGIVISGKKLQKFKDALYLSIAEDCPILFFLPQCLRYYYDENGEQQVIEDLSDFRYSSMTGRFEVKIASKVLEEEEKNVFFPSALNQIGIPVKVVVPIMDHELLRPEEMNTKNNHEKIVRYTAGMAGYYRNIGSSLKMDIEVVSSINVFGIPSEQPEFREITNAVKTRDGAGFGVTNKTFMHAVDAEHERNNGDEEKEDNERNRYYRSREFAYLCRLYDVGEGFAHAVKMAELGDRNGFAGTLVKLPKGAEFDARIFNLSGNLIVFQ</sequence>
<dbReference type="EMBL" id="MEVH01000004">
    <property type="protein sequence ID" value="OGC52277.1"/>
    <property type="molecule type" value="Genomic_DNA"/>
</dbReference>
<protein>
    <submittedName>
        <fullName evidence="1">Uncharacterized protein</fullName>
    </submittedName>
</protein>
<reference evidence="1 2" key="1">
    <citation type="journal article" date="2016" name="Nat. Commun.">
        <title>Thousands of microbial genomes shed light on interconnected biogeochemical processes in an aquifer system.</title>
        <authorList>
            <person name="Anantharaman K."/>
            <person name="Brown C.T."/>
            <person name="Hug L.A."/>
            <person name="Sharon I."/>
            <person name="Castelle C.J."/>
            <person name="Probst A.J."/>
            <person name="Thomas B.C."/>
            <person name="Singh A."/>
            <person name="Wilkins M.J."/>
            <person name="Karaoz U."/>
            <person name="Brodie E.L."/>
            <person name="Williams K.H."/>
            <person name="Hubbard S.S."/>
            <person name="Banfield J.F."/>
        </authorList>
    </citation>
    <scope>NUCLEOTIDE SEQUENCE [LARGE SCALE GENOMIC DNA]</scope>
</reference>
<dbReference type="Proteomes" id="UP000178771">
    <property type="component" value="Unassembled WGS sequence"/>
</dbReference>
<proteinExistence type="predicted"/>
<evidence type="ECO:0000313" key="2">
    <source>
        <dbReference type="Proteomes" id="UP000178771"/>
    </source>
</evidence>
<organism evidence="1 2">
    <name type="scientific">candidate division WWE3 bacterium RIFCSPLOWO2_01_FULL_39_13</name>
    <dbReference type="NCBI Taxonomy" id="1802624"/>
    <lineage>
        <taxon>Bacteria</taxon>
        <taxon>Katanobacteria</taxon>
    </lineage>
</organism>
<name>A0A1F4V4Z2_UNCKA</name>
<accession>A0A1F4V4Z2</accession>
<evidence type="ECO:0000313" key="1">
    <source>
        <dbReference type="EMBL" id="OGC52277.1"/>
    </source>
</evidence>
<dbReference type="STRING" id="1802624.A2982_00350"/>
<gene>
    <name evidence="1" type="ORF">A2982_00350</name>
</gene>